<dbReference type="Proteomes" id="UP000032142">
    <property type="component" value="Unassembled WGS sequence"/>
</dbReference>
<evidence type="ECO:0000313" key="1">
    <source>
        <dbReference type="EMBL" id="KHG21812.1"/>
    </source>
</evidence>
<organism evidence="1 2">
    <name type="scientific">Gossypium arboreum</name>
    <name type="common">Tree cotton</name>
    <name type="synonym">Gossypium nanking</name>
    <dbReference type="NCBI Taxonomy" id="29729"/>
    <lineage>
        <taxon>Eukaryota</taxon>
        <taxon>Viridiplantae</taxon>
        <taxon>Streptophyta</taxon>
        <taxon>Embryophyta</taxon>
        <taxon>Tracheophyta</taxon>
        <taxon>Spermatophyta</taxon>
        <taxon>Magnoliopsida</taxon>
        <taxon>eudicotyledons</taxon>
        <taxon>Gunneridae</taxon>
        <taxon>Pentapetalae</taxon>
        <taxon>rosids</taxon>
        <taxon>malvids</taxon>
        <taxon>Malvales</taxon>
        <taxon>Malvaceae</taxon>
        <taxon>Malvoideae</taxon>
        <taxon>Gossypium</taxon>
    </lineage>
</organism>
<protein>
    <submittedName>
        <fullName evidence="1">Uncharacterized protein</fullName>
    </submittedName>
</protein>
<gene>
    <name evidence="1" type="ORF">F383_28451</name>
</gene>
<name>A0A0B0PAH1_GOSAR</name>
<dbReference type="EMBL" id="KN419707">
    <property type="protein sequence ID" value="KHG21812.1"/>
    <property type="molecule type" value="Genomic_DNA"/>
</dbReference>
<evidence type="ECO:0000313" key="2">
    <source>
        <dbReference type="Proteomes" id="UP000032142"/>
    </source>
</evidence>
<accession>A0A0B0PAH1</accession>
<sequence>MVYVFLIFYFHFNLKIETLLLTNGVFGFQKTEFAIFFMVRIF</sequence>
<dbReference type="AlphaFoldDB" id="A0A0B0PAH1"/>
<keyword evidence="2" id="KW-1185">Reference proteome</keyword>
<reference evidence="2" key="1">
    <citation type="submission" date="2014-09" db="EMBL/GenBank/DDBJ databases">
        <authorList>
            <person name="Mudge J."/>
            <person name="Ramaraj T."/>
            <person name="Lindquist I.E."/>
            <person name="Bharti A.K."/>
            <person name="Sundararajan A."/>
            <person name="Cameron C.T."/>
            <person name="Woodward J.E."/>
            <person name="May G.D."/>
            <person name="Brubaker C."/>
            <person name="Broadhvest J."/>
            <person name="Wilkins T.A."/>
        </authorList>
    </citation>
    <scope>NUCLEOTIDE SEQUENCE</scope>
    <source>
        <strain evidence="2">cv. AKA8401</strain>
    </source>
</reference>
<proteinExistence type="predicted"/>